<reference evidence="1 2" key="1">
    <citation type="journal article" date="2019" name="Commun. Biol.">
        <title>The bagworm genome reveals a unique fibroin gene that provides high tensile strength.</title>
        <authorList>
            <person name="Kono N."/>
            <person name="Nakamura H."/>
            <person name="Ohtoshi R."/>
            <person name="Tomita M."/>
            <person name="Numata K."/>
            <person name="Arakawa K."/>
        </authorList>
    </citation>
    <scope>NUCLEOTIDE SEQUENCE [LARGE SCALE GENOMIC DNA]</scope>
</reference>
<dbReference type="AlphaFoldDB" id="A0A4C1VE24"/>
<accession>A0A4C1VE24</accession>
<comment type="caution">
    <text evidence="1">The sequence shown here is derived from an EMBL/GenBank/DDBJ whole genome shotgun (WGS) entry which is preliminary data.</text>
</comment>
<keyword evidence="2" id="KW-1185">Reference proteome</keyword>
<evidence type="ECO:0000313" key="2">
    <source>
        <dbReference type="Proteomes" id="UP000299102"/>
    </source>
</evidence>
<name>A0A4C1VE24_EUMVA</name>
<dbReference type="EMBL" id="BGZK01000319">
    <property type="protein sequence ID" value="GBP36487.1"/>
    <property type="molecule type" value="Genomic_DNA"/>
</dbReference>
<organism evidence="1 2">
    <name type="scientific">Eumeta variegata</name>
    <name type="common">Bagworm moth</name>
    <name type="synonym">Eumeta japonica</name>
    <dbReference type="NCBI Taxonomy" id="151549"/>
    <lineage>
        <taxon>Eukaryota</taxon>
        <taxon>Metazoa</taxon>
        <taxon>Ecdysozoa</taxon>
        <taxon>Arthropoda</taxon>
        <taxon>Hexapoda</taxon>
        <taxon>Insecta</taxon>
        <taxon>Pterygota</taxon>
        <taxon>Neoptera</taxon>
        <taxon>Endopterygota</taxon>
        <taxon>Lepidoptera</taxon>
        <taxon>Glossata</taxon>
        <taxon>Ditrysia</taxon>
        <taxon>Tineoidea</taxon>
        <taxon>Psychidae</taxon>
        <taxon>Oiketicinae</taxon>
        <taxon>Eumeta</taxon>
    </lineage>
</organism>
<evidence type="ECO:0000313" key="1">
    <source>
        <dbReference type="EMBL" id="GBP36487.1"/>
    </source>
</evidence>
<proteinExistence type="predicted"/>
<dbReference type="Proteomes" id="UP000299102">
    <property type="component" value="Unassembled WGS sequence"/>
</dbReference>
<sequence length="161" mass="17751">MRDRDGCAGTPAPRLRCRPPHTPATVQCRGGLILSFQQYFVMCLKCVDAGFVIVILRDVFIFVSGASLGYDTVQSAGHQQITEMCMYDVFKSVYQSHGPCLRARVHTCGVGVRRGHAHIQRAVEPSSCFFFSSAAGWRCPRARHTTAPRQGRAVGRPLPRG</sequence>
<gene>
    <name evidence="1" type="ORF">EVAR_8320_1</name>
</gene>
<protein>
    <submittedName>
        <fullName evidence="1">Uncharacterized protein</fullName>
    </submittedName>
</protein>